<protein>
    <submittedName>
        <fullName evidence="3">PucR-like helix-turn-helix protein</fullName>
    </submittedName>
</protein>
<gene>
    <name evidence="3" type="ORF">LX16_3277</name>
</gene>
<evidence type="ECO:0000259" key="2">
    <source>
        <dbReference type="Pfam" id="PF14361"/>
    </source>
</evidence>
<dbReference type="OrthoDB" id="4571023at2"/>
<dbReference type="Pfam" id="PF13556">
    <property type="entry name" value="HTH_30"/>
    <property type="match status" value="1"/>
</dbReference>
<organism evidence="3 4">
    <name type="scientific">Stackebrandtia albiflava</name>
    <dbReference type="NCBI Taxonomy" id="406432"/>
    <lineage>
        <taxon>Bacteria</taxon>
        <taxon>Bacillati</taxon>
        <taxon>Actinomycetota</taxon>
        <taxon>Actinomycetes</taxon>
        <taxon>Glycomycetales</taxon>
        <taxon>Glycomycetaceae</taxon>
        <taxon>Stackebrandtia</taxon>
    </lineage>
</organism>
<feature type="domain" description="PucR C-terminal helix-turn-helix" evidence="1">
    <location>
        <begin position="350"/>
        <end position="408"/>
    </location>
</feature>
<evidence type="ECO:0000259" key="1">
    <source>
        <dbReference type="Pfam" id="PF13556"/>
    </source>
</evidence>
<dbReference type="InterPro" id="IPR025751">
    <property type="entry name" value="RsbRD_N_dom"/>
</dbReference>
<dbReference type="Pfam" id="PF14361">
    <property type="entry name" value="RsbRD_N"/>
    <property type="match status" value="1"/>
</dbReference>
<comment type="caution">
    <text evidence="3">The sequence shown here is derived from an EMBL/GenBank/DDBJ whole genome shotgun (WGS) entry which is preliminary data.</text>
</comment>
<dbReference type="InterPro" id="IPR051448">
    <property type="entry name" value="CdaR-like_regulators"/>
</dbReference>
<keyword evidence="4" id="KW-1185">Reference proteome</keyword>
<dbReference type="EMBL" id="VLLL01000006">
    <property type="protein sequence ID" value="TWJ12518.1"/>
    <property type="molecule type" value="Genomic_DNA"/>
</dbReference>
<dbReference type="InterPro" id="IPR025736">
    <property type="entry name" value="PucR_C-HTH_dom"/>
</dbReference>
<dbReference type="AlphaFoldDB" id="A0A562V3W0"/>
<dbReference type="PANTHER" id="PTHR33744">
    <property type="entry name" value="CARBOHYDRATE DIACID REGULATOR"/>
    <property type="match status" value="1"/>
</dbReference>
<evidence type="ECO:0000313" key="3">
    <source>
        <dbReference type="EMBL" id="TWJ12518.1"/>
    </source>
</evidence>
<name>A0A562V3W0_9ACTN</name>
<dbReference type="PANTHER" id="PTHR33744:SF1">
    <property type="entry name" value="DNA-BINDING TRANSCRIPTIONAL ACTIVATOR ADER"/>
    <property type="match status" value="1"/>
</dbReference>
<dbReference type="Gene3D" id="1.10.10.2840">
    <property type="entry name" value="PucR C-terminal helix-turn-helix domain"/>
    <property type="match status" value="1"/>
</dbReference>
<dbReference type="Proteomes" id="UP000321617">
    <property type="component" value="Unassembled WGS sequence"/>
</dbReference>
<dbReference type="InterPro" id="IPR042070">
    <property type="entry name" value="PucR_C-HTH_sf"/>
</dbReference>
<evidence type="ECO:0000313" key="4">
    <source>
        <dbReference type="Proteomes" id="UP000321617"/>
    </source>
</evidence>
<sequence>MTGDSEADGDGDRPLVMGGRPVHELLDARKRELADHLVAGFTEAIPVYRHLGGGELADVAWIIVHNLELAARIFEHRRYPDDSELEPIRAGAARRAQEGVPLEALLTAYHQGAGRVWDVLFAAADPEDFRDVVIASRLILGWTQAVTVAVCDAYIAERESMLSQEQQARHAVVSALLGGGSAETASALAGVRLSARYLVLNLEIGRDADERGPGSGAVVAGRRKLHRIRAVLEDFATEPILSLMEVGGGLVLVPIPDEPLDWPVAVRLVEDVTAAAGARLWAAGQTAGPDEIAEATRTNVEVLDVVRTFGYPPALYRLSDVLLEYQLTRPSEAMTELASLLDPLRDNPDLLRTIEVHLETGLDRRQTAARLHVHPNTVDYRLRRIVTLTGLDPVEPAHLQRIGAALAARRRLASD</sequence>
<dbReference type="RefSeq" id="WP_147139714.1">
    <property type="nucleotide sequence ID" value="NZ_BAABIJ010000002.1"/>
</dbReference>
<accession>A0A562V3W0</accession>
<reference evidence="3 4" key="1">
    <citation type="journal article" date="2013" name="Stand. Genomic Sci.">
        <title>Genomic Encyclopedia of Type Strains, Phase I: The one thousand microbial genomes (KMG-I) project.</title>
        <authorList>
            <person name="Kyrpides N.C."/>
            <person name="Woyke T."/>
            <person name="Eisen J.A."/>
            <person name="Garrity G."/>
            <person name="Lilburn T.G."/>
            <person name="Beck B.J."/>
            <person name="Whitman W.B."/>
            <person name="Hugenholtz P."/>
            <person name="Klenk H.P."/>
        </authorList>
    </citation>
    <scope>NUCLEOTIDE SEQUENCE [LARGE SCALE GENOMIC DNA]</scope>
    <source>
        <strain evidence="3 4">DSM 45044</strain>
    </source>
</reference>
<feature type="domain" description="RsbT co-antagonist protein RsbRD N-terminal" evidence="2">
    <location>
        <begin position="32"/>
        <end position="169"/>
    </location>
</feature>
<proteinExistence type="predicted"/>